<feature type="domain" description="Major facilitator superfamily (MFS) profile" evidence="8">
    <location>
        <begin position="17"/>
        <end position="403"/>
    </location>
</feature>
<dbReference type="GO" id="GO:0005886">
    <property type="term" value="C:plasma membrane"/>
    <property type="evidence" value="ECO:0007669"/>
    <property type="project" value="UniProtKB-SubCell"/>
</dbReference>
<dbReference type="EMBL" id="FOUA01000001">
    <property type="protein sequence ID" value="SFL71415.1"/>
    <property type="molecule type" value="Genomic_DNA"/>
</dbReference>
<feature type="transmembrane region" description="Helical" evidence="7">
    <location>
        <begin position="172"/>
        <end position="196"/>
    </location>
</feature>
<evidence type="ECO:0000313" key="10">
    <source>
        <dbReference type="EMBL" id="SFL71415.1"/>
    </source>
</evidence>
<dbReference type="AlphaFoldDB" id="A0A1I4JXV9"/>
<evidence type="ECO:0000256" key="4">
    <source>
        <dbReference type="ARBA" id="ARBA00022692"/>
    </source>
</evidence>
<dbReference type="SUPFAM" id="SSF103473">
    <property type="entry name" value="MFS general substrate transporter"/>
    <property type="match status" value="1"/>
</dbReference>
<dbReference type="Proteomes" id="UP000186599">
    <property type="component" value="Unassembled WGS sequence"/>
</dbReference>
<keyword evidence="6 7" id="KW-0472">Membrane</keyword>
<dbReference type="STRING" id="653930.SAMN05216589_0768"/>
<proteinExistence type="predicted"/>
<evidence type="ECO:0000313" key="12">
    <source>
        <dbReference type="Proteomes" id="UP000186904"/>
    </source>
</evidence>
<evidence type="ECO:0000256" key="7">
    <source>
        <dbReference type="SAM" id="Phobius"/>
    </source>
</evidence>
<dbReference type="OrthoDB" id="7283458at2"/>
<feature type="transmembrane region" description="Helical" evidence="7">
    <location>
        <begin position="217"/>
        <end position="239"/>
    </location>
</feature>
<feature type="transmembrane region" description="Helical" evidence="7">
    <location>
        <begin position="352"/>
        <end position="371"/>
    </location>
</feature>
<comment type="subcellular location">
    <subcellularLocation>
        <location evidence="1">Cell membrane</location>
        <topology evidence="1">Multi-pass membrane protein</topology>
    </subcellularLocation>
</comment>
<evidence type="ECO:0000256" key="1">
    <source>
        <dbReference type="ARBA" id="ARBA00004651"/>
    </source>
</evidence>
<evidence type="ECO:0000256" key="2">
    <source>
        <dbReference type="ARBA" id="ARBA00022448"/>
    </source>
</evidence>
<protein>
    <submittedName>
        <fullName evidence="10">Predicted arabinose efflux permease, MFS family</fullName>
    </submittedName>
</protein>
<dbReference type="InterPro" id="IPR036259">
    <property type="entry name" value="MFS_trans_sf"/>
</dbReference>
<dbReference type="RefSeq" id="WP_074777893.1">
    <property type="nucleotide sequence ID" value="NZ_FOGN01000001.1"/>
</dbReference>
<sequence length="404" mass="42261">MPSPEAPSALNSRNTLPIAACMLALFTTILASHMPTPLYAVWQQSWGFSATALTAVFSVYVLGVVITLLTLGSLSDQLGRRQVLVPGLLFILSGSIIFMLAGDIYELALARLLTGIGTGMVTGAATAAVVELEPDGNWARGAILTALAFTLGAATGPTVSSLMLRWTDHGDVWPFLVAVALCITTLIMLISAPWPAHLGQRQQGFRLRAWRPTPIKVPRALLGIFLFAAAAISLAWSTGSLYSSLGPTLARELIGIDDLAMAGLFAAAWQLVAGLSQFAAQRQPLNRLIIAGPLLLITGLLALGGAVWQASVWLFIAATLITGMAAGAIGVVATVSIARAAPPAERGATTSAFYLAAYLTMATVVLSIGFASDQIGLVNSMLGFIGLICCAALSIMLLRHRLQP</sequence>
<dbReference type="Gene3D" id="1.20.1250.20">
    <property type="entry name" value="MFS general substrate transporter like domains"/>
    <property type="match status" value="1"/>
</dbReference>
<dbReference type="PROSITE" id="PS50850">
    <property type="entry name" value="MFS"/>
    <property type="match status" value="1"/>
</dbReference>
<gene>
    <name evidence="10" type="ORF">SAMN04487855_0857</name>
    <name evidence="9" type="ORF">SAMN05216589_0768</name>
</gene>
<keyword evidence="4 7" id="KW-0812">Transmembrane</keyword>
<feature type="transmembrane region" description="Helical" evidence="7">
    <location>
        <begin position="259"/>
        <end position="276"/>
    </location>
</feature>
<dbReference type="Pfam" id="PF07690">
    <property type="entry name" value="MFS_1"/>
    <property type="match status" value="1"/>
</dbReference>
<dbReference type="GO" id="GO:0022857">
    <property type="term" value="F:transmembrane transporter activity"/>
    <property type="evidence" value="ECO:0007669"/>
    <property type="project" value="InterPro"/>
</dbReference>
<feature type="transmembrane region" description="Helical" evidence="7">
    <location>
        <begin position="83"/>
        <end position="102"/>
    </location>
</feature>
<keyword evidence="3" id="KW-1003">Cell membrane</keyword>
<dbReference type="InterPro" id="IPR011701">
    <property type="entry name" value="MFS"/>
</dbReference>
<feature type="transmembrane region" description="Helical" evidence="7">
    <location>
        <begin position="288"/>
        <end position="308"/>
    </location>
</feature>
<dbReference type="PANTHER" id="PTHR23517">
    <property type="entry name" value="RESISTANCE PROTEIN MDTM, PUTATIVE-RELATED-RELATED"/>
    <property type="match status" value="1"/>
</dbReference>
<dbReference type="InterPro" id="IPR020846">
    <property type="entry name" value="MFS_dom"/>
</dbReference>
<evidence type="ECO:0000259" key="8">
    <source>
        <dbReference type="PROSITE" id="PS50850"/>
    </source>
</evidence>
<feature type="transmembrane region" description="Helical" evidence="7">
    <location>
        <begin position="377"/>
        <end position="398"/>
    </location>
</feature>
<evidence type="ECO:0000256" key="6">
    <source>
        <dbReference type="ARBA" id="ARBA00023136"/>
    </source>
</evidence>
<feature type="transmembrane region" description="Helical" evidence="7">
    <location>
        <begin position="142"/>
        <end position="166"/>
    </location>
</feature>
<dbReference type="EMBL" id="FOGN01000001">
    <property type="protein sequence ID" value="SER51044.1"/>
    <property type="molecule type" value="Genomic_DNA"/>
</dbReference>
<dbReference type="PANTHER" id="PTHR23517:SF13">
    <property type="entry name" value="MAJOR FACILITATOR SUPERFAMILY MFS_1"/>
    <property type="match status" value="1"/>
</dbReference>
<dbReference type="Proteomes" id="UP000186904">
    <property type="component" value="Unassembled WGS sequence"/>
</dbReference>
<dbReference type="InterPro" id="IPR050171">
    <property type="entry name" value="MFS_Transporters"/>
</dbReference>
<keyword evidence="2" id="KW-0813">Transport</keyword>
<evidence type="ECO:0000256" key="3">
    <source>
        <dbReference type="ARBA" id="ARBA00022475"/>
    </source>
</evidence>
<organism evidence="10 11">
    <name type="scientific">Halopseudomonas bauzanensis</name>
    <dbReference type="NCBI Taxonomy" id="653930"/>
    <lineage>
        <taxon>Bacteria</taxon>
        <taxon>Pseudomonadati</taxon>
        <taxon>Pseudomonadota</taxon>
        <taxon>Gammaproteobacteria</taxon>
        <taxon>Pseudomonadales</taxon>
        <taxon>Pseudomonadaceae</taxon>
        <taxon>Halopseudomonas</taxon>
    </lineage>
</organism>
<reference evidence="11 12" key="1">
    <citation type="submission" date="2016-10" db="EMBL/GenBank/DDBJ databases">
        <authorList>
            <person name="de Groot N.N."/>
        </authorList>
    </citation>
    <scope>NUCLEOTIDE SEQUENCE [LARGE SCALE GENOMIC DNA]</scope>
    <source>
        <strain evidence="10 11">CGMCC 1.9095</strain>
        <strain evidence="9 12">DSM 22558</strain>
    </source>
</reference>
<feature type="transmembrane region" description="Helical" evidence="7">
    <location>
        <begin position="108"/>
        <end position="130"/>
    </location>
</feature>
<evidence type="ECO:0000313" key="11">
    <source>
        <dbReference type="Proteomes" id="UP000186599"/>
    </source>
</evidence>
<feature type="transmembrane region" description="Helical" evidence="7">
    <location>
        <begin position="47"/>
        <end position="71"/>
    </location>
</feature>
<evidence type="ECO:0000256" key="5">
    <source>
        <dbReference type="ARBA" id="ARBA00022989"/>
    </source>
</evidence>
<keyword evidence="5 7" id="KW-1133">Transmembrane helix</keyword>
<accession>A0A1I4JXV9</accession>
<keyword evidence="11" id="KW-1185">Reference proteome</keyword>
<name>A0A1I4JXV9_9GAMM</name>
<evidence type="ECO:0000313" key="9">
    <source>
        <dbReference type="EMBL" id="SER51044.1"/>
    </source>
</evidence>
<feature type="transmembrane region" description="Helical" evidence="7">
    <location>
        <begin position="314"/>
        <end position="340"/>
    </location>
</feature>